<feature type="binding site" evidence="1">
    <location>
        <position position="261"/>
    </location>
    <ligand>
        <name>Mg(2+)</name>
        <dbReference type="ChEBI" id="CHEBI:18420"/>
        <label>1</label>
    </ligand>
</feature>
<feature type="binding site" evidence="1">
    <location>
        <position position="263"/>
    </location>
    <ligand>
        <name>Mg(2+)</name>
        <dbReference type="ChEBI" id="CHEBI:18420"/>
        <label>1</label>
    </ligand>
</feature>
<dbReference type="OrthoDB" id="9798107at2"/>
<evidence type="ECO:0000313" key="3">
    <source>
        <dbReference type="Proteomes" id="UP000319852"/>
    </source>
</evidence>
<protein>
    <submittedName>
        <fullName evidence="2">ADP-ribosylglycohydrolase</fullName>
    </submittedName>
</protein>
<sequence>MNRYPHILGCLLGTALGDAVGLRREGLSRRRAERMYGGTPLGPDFILGLGFCSDDAEHTQMVGRALVLSAGHVAKFEKELSRQLKRWLVALPAGIGLATLRACIKLLLGFGPKRSGVFSAGNGPAMRTALIGVWAESDDQLKELVRICTRLTHTDPRAEEGALLVAKAARLTASGQYVEPTEFLRDAVGEVEGEELRESLQMAIKALAANKAPKEFADSLGWSEGVTGYVNHSVPAALYCWADSPNDFRRCVENAVLLGGDTDSVAAIAGAICGANVGSENLPPDWLISLAEWPRSKSWMRQLAEALSNEAKVCELPKPPGMRWLATVPRNFVFAAIVLVIGFRRLLPPY</sequence>
<dbReference type="RefSeq" id="WP_145060474.1">
    <property type="nucleotide sequence ID" value="NZ_CP036263.1"/>
</dbReference>
<keyword evidence="3" id="KW-1185">Reference proteome</keyword>
<feature type="binding site" evidence="1">
    <location>
        <position position="54"/>
    </location>
    <ligand>
        <name>Mg(2+)</name>
        <dbReference type="ChEBI" id="CHEBI:18420"/>
        <label>1</label>
    </ligand>
</feature>
<dbReference type="KEGG" id="amob:HG15A2_25110"/>
<dbReference type="SUPFAM" id="SSF101478">
    <property type="entry name" value="ADP-ribosylglycohydrolase"/>
    <property type="match status" value="1"/>
</dbReference>
<dbReference type="Gene3D" id="1.10.4080.10">
    <property type="entry name" value="ADP-ribosylation/Crystallin J1"/>
    <property type="match status" value="1"/>
</dbReference>
<name>A0A517MWH2_9BACT</name>
<dbReference type="PANTHER" id="PTHR16222:SF12">
    <property type="entry name" value="ADP-RIBOSYLGLYCOHYDROLASE-RELATED"/>
    <property type="match status" value="1"/>
</dbReference>
<dbReference type="InterPro" id="IPR036705">
    <property type="entry name" value="Ribosyl_crysJ1_sf"/>
</dbReference>
<evidence type="ECO:0000313" key="2">
    <source>
        <dbReference type="EMBL" id="QDS99219.1"/>
    </source>
</evidence>
<dbReference type="EMBL" id="CP036263">
    <property type="protein sequence ID" value="QDS99219.1"/>
    <property type="molecule type" value="Genomic_DNA"/>
</dbReference>
<accession>A0A517MWH2</accession>
<keyword evidence="1" id="KW-0460">Magnesium</keyword>
<feature type="binding site" evidence="1">
    <location>
        <position position="53"/>
    </location>
    <ligand>
        <name>Mg(2+)</name>
        <dbReference type="ChEBI" id="CHEBI:18420"/>
        <label>1</label>
    </ligand>
</feature>
<dbReference type="GO" id="GO:0046872">
    <property type="term" value="F:metal ion binding"/>
    <property type="evidence" value="ECO:0007669"/>
    <property type="project" value="UniProtKB-KW"/>
</dbReference>
<feature type="binding site" evidence="1">
    <location>
        <position position="55"/>
    </location>
    <ligand>
        <name>Mg(2+)</name>
        <dbReference type="ChEBI" id="CHEBI:18420"/>
        <label>1</label>
    </ligand>
</feature>
<dbReference type="InterPro" id="IPR005502">
    <property type="entry name" value="Ribosyl_crysJ1"/>
</dbReference>
<comment type="cofactor">
    <cofactor evidence="1">
        <name>Mg(2+)</name>
        <dbReference type="ChEBI" id="CHEBI:18420"/>
    </cofactor>
    <text evidence="1">Binds 2 magnesium ions per subunit.</text>
</comment>
<organism evidence="2 3">
    <name type="scientific">Adhaeretor mobilis</name>
    <dbReference type="NCBI Taxonomy" id="1930276"/>
    <lineage>
        <taxon>Bacteria</taxon>
        <taxon>Pseudomonadati</taxon>
        <taxon>Planctomycetota</taxon>
        <taxon>Planctomycetia</taxon>
        <taxon>Pirellulales</taxon>
        <taxon>Lacipirellulaceae</taxon>
        <taxon>Adhaeretor</taxon>
    </lineage>
</organism>
<dbReference type="PANTHER" id="PTHR16222">
    <property type="entry name" value="ADP-RIBOSYLGLYCOHYDROLASE"/>
    <property type="match status" value="1"/>
</dbReference>
<dbReference type="Proteomes" id="UP000319852">
    <property type="component" value="Chromosome"/>
</dbReference>
<gene>
    <name evidence="2" type="ORF">HG15A2_25110</name>
</gene>
<dbReference type="GO" id="GO:0016787">
    <property type="term" value="F:hydrolase activity"/>
    <property type="evidence" value="ECO:0007669"/>
    <property type="project" value="UniProtKB-KW"/>
</dbReference>
<keyword evidence="2" id="KW-0378">Hydrolase</keyword>
<dbReference type="AlphaFoldDB" id="A0A517MWH2"/>
<dbReference type="InterPro" id="IPR050792">
    <property type="entry name" value="ADP-ribosylglycohydrolase"/>
</dbReference>
<evidence type="ECO:0000256" key="1">
    <source>
        <dbReference type="PIRSR" id="PIRSR605502-1"/>
    </source>
</evidence>
<reference evidence="2 3" key="1">
    <citation type="submission" date="2019-02" db="EMBL/GenBank/DDBJ databases">
        <title>Deep-cultivation of Planctomycetes and their phenomic and genomic characterization uncovers novel biology.</title>
        <authorList>
            <person name="Wiegand S."/>
            <person name="Jogler M."/>
            <person name="Boedeker C."/>
            <person name="Pinto D."/>
            <person name="Vollmers J."/>
            <person name="Rivas-Marin E."/>
            <person name="Kohn T."/>
            <person name="Peeters S.H."/>
            <person name="Heuer A."/>
            <person name="Rast P."/>
            <person name="Oberbeckmann S."/>
            <person name="Bunk B."/>
            <person name="Jeske O."/>
            <person name="Meyerdierks A."/>
            <person name="Storesund J.E."/>
            <person name="Kallscheuer N."/>
            <person name="Luecker S."/>
            <person name="Lage O.M."/>
            <person name="Pohl T."/>
            <person name="Merkel B.J."/>
            <person name="Hornburger P."/>
            <person name="Mueller R.-W."/>
            <person name="Bruemmer F."/>
            <person name="Labrenz M."/>
            <person name="Spormann A.M."/>
            <person name="Op den Camp H."/>
            <person name="Overmann J."/>
            <person name="Amann R."/>
            <person name="Jetten M.S.M."/>
            <person name="Mascher T."/>
            <person name="Medema M.H."/>
            <person name="Devos D.P."/>
            <person name="Kaster A.-K."/>
            <person name="Ovreas L."/>
            <person name="Rohde M."/>
            <person name="Galperin M.Y."/>
            <person name="Jogler C."/>
        </authorList>
    </citation>
    <scope>NUCLEOTIDE SEQUENCE [LARGE SCALE GENOMIC DNA]</scope>
    <source>
        <strain evidence="2 3">HG15A2</strain>
    </source>
</reference>
<keyword evidence="1" id="KW-0479">Metal-binding</keyword>
<proteinExistence type="predicted"/>
<feature type="binding site" evidence="1">
    <location>
        <position position="264"/>
    </location>
    <ligand>
        <name>Mg(2+)</name>
        <dbReference type="ChEBI" id="CHEBI:18420"/>
        <label>1</label>
    </ligand>
</feature>
<dbReference type="Pfam" id="PF03747">
    <property type="entry name" value="ADP_ribosyl_GH"/>
    <property type="match status" value="1"/>
</dbReference>